<evidence type="ECO:0000313" key="4">
    <source>
        <dbReference type="Proteomes" id="UP000001542"/>
    </source>
</evidence>
<dbReference type="SUPFAM" id="SSF46565">
    <property type="entry name" value="Chaperone J-domain"/>
    <property type="match status" value="1"/>
</dbReference>
<keyword evidence="1" id="KW-0472">Membrane</keyword>
<dbReference type="Pfam" id="PF00226">
    <property type="entry name" value="DnaJ"/>
    <property type="match status" value="1"/>
</dbReference>
<dbReference type="STRING" id="5722.A2FGC0"/>
<dbReference type="PROSITE" id="PS50076">
    <property type="entry name" value="DNAJ_2"/>
    <property type="match status" value="1"/>
</dbReference>
<evidence type="ECO:0000313" key="3">
    <source>
        <dbReference type="EMBL" id="EAX96066.1"/>
    </source>
</evidence>
<name>A2FGC0_TRIV3</name>
<dbReference type="InterPro" id="IPR018253">
    <property type="entry name" value="DnaJ_domain_CS"/>
</dbReference>
<sequence length="191" mass="22853">MSEVQRILNCKSYYEVLQVKENFKKDELKQNYRKIAALVHPDKCQDPMATEAFQKVTNAYSTLNDDTKRKLYNQVNKQEQNDISQEDLQIYEYLIREYIKKIFKRRLNCTDIDSFQYLMSWLFADSDLNPKKTKSEKKKEEKLRAKLGEIYYRSWYEIATNAEKEEAESKKRIIIVIAIVLIIICFLITHL</sequence>
<reference evidence="3" key="2">
    <citation type="journal article" date="2007" name="Science">
        <title>Draft genome sequence of the sexually transmitted pathogen Trichomonas vaginalis.</title>
        <authorList>
            <person name="Carlton J.M."/>
            <person name="Hirt R.P."/>
            <person name="Silva J.C."/>
            <person name="Delcher A.L."/>
            <person name="Schatz M."/>
            <person name="Zhao Q."/>
            <person name="Wortman J.R."/>
            <person name="Bidwell S.L."/>
            <person name="Alsmark U.C.M."/>
            <person name="Besteiro S."/>
            <person name="Sicheritz-Ponten T."/>
            <person name="Noel C.J."/>
            <person name="Dacks J.B."/>
            <person name="Foster P.G."/>
            <person name="Simillion C."/>
            <person name="Van de Peer Y."/>
            <person name="Miranda-Saavedra D."/>
            <person name="Barton G.J."/>
            <person name="Westrop G.D."/>
            <person name="Mueller S."/>
            <person name="Dessi D."/>
            <person name="Fiori P.L."/>
            <person name="Ren Q."/>
            <person name="Paulsen I."/>
            <person name="Zhang H."/>
            <person name="Bastida-Corcuera F.D."/>
            <person name="Simoes-Barbosa A."/>
            <person name="Brown M.T."/>
            <person name="Hayes R.D."/>
            <person name="Mukherjee M."/>
            <person name="Okumura C.Y."/>
            <person name="Schneider R."/>
            <person name="Smith A.J."/>
            <person name="Vanacova S."/>
            <person name="Villalvazo M."/>
            <person name="Haas B.J."/>
            <person name="Pertea M."/>
            <person name="Feldblyum T.V."/>
            <person name="Utterback T.R."/>
            <person name="Shu C.L."/>
            <person name="Osoegawa K."/>
            <person name="de Jong P.J."/>
            <person name="Hrdy I."/>
            <person name="Horvathova L."/>
            <person name="Zubacova Z."/>
            <person name="Dolezal P."/>
            <person name="Malik S.B."/>
            <person name="Logsdon J.M. Jr."/>
            <person name="Henze K."/>
            <person name="Gupta A."/>
            <person name="Wang C.C."/>
            <person name="Dunne R.L."/>
            <person name="Upcroft J.A."/>
            <person name="Upcroft P."/>
            <person name="White O."/>
            <person name="Salzberg S.L."/>
            <person name="Tang P."/>
            <person name="Chiu C.-H."/>
            <person name="Lee Y.-S."/>
            <person name="Embley T.M."/>
            <person name="Coombs G.H."/>
            <person name="Mottram J.C."/>
            <person name="Tachezy J."/>
            <person name="Fraser-Liggett C.M."/>
            <person name="Johnson P.J."/>
        </authorList>
    </citation>
    <scope>NUCLEOTIDE SEQUENCE [LARGE SCALE GENOMIC DNA]</scope>
    <source>
        <strain evidence="3">G3</strain>
    </source>
</reference>
<evidence type="ECO:0000256" key="1">
    <source>
        <dbReference type="SAM" id="Phobius"/>
    </source>
</evidence>
<proteinExistence type="predicted"/>
<keyword evidence="4" id="KW-1185">Reference proteome</keyword>
<dbReference type="InParanoid" id="A2FGC0"/>
<dbReference type="InterPro" id="IPR051100">
    <property type="entry name" value="DnaJ_subfamily_B/C"/>
</dbReference>
<dbReference type="AlphaFoldDB" id="A2FGC0"/>
<dbReference type="eggNOG" id="KOG0714">
    <property type="taxonomic scope" value="Eukaryota"/>
</dbReference>
<dbReference type="CDD" id="cd06257">
    <property type="entry name" value="DnaJ"/>
    <property type="match status" value="1"/>
</dbReference>
<dbReference type="KEGG" id="tva:4753832"/>
<dbReference type="InterPro" id="IPR036869">
    <property type="entry name" value="J_dom_sf"/>
</dbReference>
<dbReference type="FunCoup" id="A2FGC0">
    <property type="interactions" value="641"/>
</dbReference>
<protein>
    <submittedName>
        <fullName evidence="3">DnaJ domain containing protein</fullName>
    </submittedName>
</protein>
<dbReference type="Gene3D" id="1.10.287.110">
    <property type="entry name" value="DnaJ domain"/>
    <property type="match status" value="1"/>
</dbReference>
<dbReference type="RefSeq" id="XP_001308996.1">
    <property type="nucleotide sequence ID" value="XM_001308995.1"/>
</dbReference>
<keyword evidence="1" id="KW-1133">Transmembrane helix</keyword>
<organism evidence="3 4">
    <name type="scientific">Trichomonas vaginalis (strain ATCC PRA-98 / G3)</name>
    <dbReference type="NCBI Taxonomy" id="412133"/>
    <lineage>
        <taxon>Eukaryota</taxon>
        <taxon>Metamonada</taxon>
        <taxon>Parabasalia</taxon>
        <taxon>Trichomonadida</taxon>
        <taxon>Trichomonadidae</taxon>
        <taxon>Trichomonas</taxon>
    </lineage>
</organism>
<reference evidence="3" key="1">
    <citation type="submission" date="2006-10" db="EMBL/GenBank/DDBJ databases">
        <authorList>
            <person name="Amadeo P."/>
            <person name="Zhao Q."/>
            <person name="Wortman J."/>
            <person name="Fraser-Liggett C."/>
            <person name="Carlton J."/>
        </authorList>
    </citation>
    <scope>NUCLEOTIDE SEQUENCE</scope>
    <source>
        <strain evidence="3">G3</strain>
    </source>
</reference>
<keyword evidence="1" id="KW-0812">Transmembrane</keyword>
<dbReference type="PANTHER" id="PTHR43908">
    <property type="entry name" value="AT29763P-RELATED"/>
    <property type="match status" value="1"/>
</dbReference>
<dbReference type="InterPro" id="IPR001623">
    <property type="entry name" value="DnaJ_domain"/>
</dbReference>
<dbReference type="PANTHER" id="PTHR43908:SF3">
    <property type="entry name" value="AT29763P-RELATED"/>
    <property type="match status" value="1"/>
</dbReference>
<dbReference type="VEuPathDB" id="TrichDB:TVAG_265550"/>
<dbReference type="EMBL" id="DS113776">
    <property type="protein sequence ID" value="EAX96066.1"/>
    <property type="molecule type" value="Genomic_DNA"/>
</dbReference>
<dbReference type="VEuPathDB" id="TrichDB:TVAGG3_0623190"/>
<dbReference type="SMART" id="SM00271">
    <property type="entry name" value="DnaJ"/>
    <property type="match status" value="1"/>
</dbReference>
<dbReference type="PROSITE" id="PS00636">
    <property type="entry name" value="DNAJ_1"/>
    <property type="match status" value="1"/>
</dbReference>
<feature type="domain" description="J" evidence="2">
    <location>
        <begin position="12"/>
        <end position="76"/>
    </location>
</feature>
<evidence type="ECO:0000259" key="2">
    <source>
        <dbReference type="PROSITE" id="PS50076"/>
    </source>
</evidence>
<gene>
    <name evidence="3" type="ORF">TVAG_265550</name>
</gene>
<dbReference type="GO" id="GO:0005783">
    <property type="term" value="C:endoplasmic reticulum"/>
    <property type="evidence" value="ECO:0007669"/>
    <property type="project" value="UniProtKB-ARBA"/>
</dbReference>
<dbReference type="OrthoDB" id="442087at2759"/>
<dbReference type="Proteomes" id="UP000001542">
    <property type="component" value="Unassembled WGS sequence"/>
</dbReference>
<dbReference type="PRINTS" id="PR00625">
    <property type="entry name" value="JDOMAIN"/>
</dbReference>
<accession>A2FGC0</accession>
<feature type="transmembrane region" description="Helical" evidence="1">
    <location>
        <begin position="173"/>
        <end position="190"/>
    </location>
</feature>